<feature type="compositionally biased region" description="Low complexity" evidence="1">
    <location>
        <begin position="17"/>
        <end position="28"/>
    </location>
</feature>
<reference evidence="3" key="1">
    <citation type="journal article" date="2005" name="Nature">
        <title>The map-based sequence of the rice genome.</title>
        <authorList>
            <consortium name="International rice genome sequencing project (IRGSP)"/>
            <person name="Matsumoto T."/>
            <person name="Wu J."/>
            <person name="Kanamori H."/>
            <person name="Katayose Y."/>
            <person name="Fujisawa M."/>
            <person name="Namiki N."/>
            <person name="Mizuno H."/>
            <person name="Yamamoto K."/>
            <person name="Antonio B.A."/>
            <person name="Baba T."/>
            <person name="Sakata K."/>
            <person name="Nagamura Y."/>
            <person name="Aoki H."/>
            <person name="Arikawa K."/>
            <person name="Arita K."/>
            <person name="Bito T."/>
            <person name="Chiden Y."/>
            <person name="Fujitsuka N."/>
            <person name="Fukunaka R."/>
            <person name="Hamada M."/>
            <person name="Harada C."/>
            <person name="Hayashi A."/>
            <person name="Hijishita S."/>
            <person name="Honda M."/>
            <person name="Hosokawa S."/>
            <person name="Ichikawa Y."/>
            <person name="Idonuma A."/>
            <person name="Iijima M."/>
            <person name="Ikeda M."/>
            <person name="Ikeno M."/>
            <person name="Ito K."/>
            <person name="Ito S."/>
            <person name="Ito T."/>
            <person name="Ito Y."/>
            <person name="Ito Y."/>
            <person name="Iwabuchi A."/>
            <person name="Kamiya K."/>
            <person name="Karasawa W."/>
            <person name="Kurita K."/>
            <person name="Katagiri S."/>
            <person name="Kikuta A."/>
            <person name="Kobayashi H."/>
            <person name="Kobayashi N."/>
            <person name="Machita K."/>
            <person name="Maehara T."/>
            <person name="Masukawa M."/>
            <person name="Mizubayashi T."/>
            <person name="Mukai Y."/>
            <person name="Nagasaki H."/>
            <person name="Nagata Y."/>
            <person name="Naito S."/>
            <person name="Nakashima M."/>
            <person name="Nakama Y."/>
            <person name="Nakamichi Y."/>
            <person name="Nakamura M."/>
            <person name="Meguro A."/>
            <person name="Negishi M."/>
            <person name="Ohta I."/>
            <person name="Ohta T."/>
            <person name="Okamoto M."/>
            <person name="Ono N."/>
            <person name="Saji S."/>
            <person name="Sakaguchi M."/>
            <person name="Sakai K."/>
            <person name="Shibata M."/>
            <person name="Shimokawa T."/>
            <person name="Song J."/>
            <person name="Takazaki Y."/>
            <person name="Terasawa K."/>
            <person name="Tsugane M."/>
            <person name="Tsuji K."/>
            <person name="Ueda S."/>
            <person name="Waki K."/>
            <person name="Yamagata H."/>
            <person name="Yamamoto M."/>
            <person name="Yamamoto S."/>
            <person name="Yamane H."/>
            <person name="Yoshiki S."/>
            <person name="Yoshihara R."/>
            <person name="Yukawa K."/>
            <person name="Zhong H."/>
            <person name="Yano M."/>
            <person name="Yuan Q."/>
            <person name="Ouyang S."/>
            <person name="Liu J."/>
            <person name="Jones K.M."/>
            <person name="Gansberger K."/>
            <person name="Moffat K."/>
            <person name="Hill J."/>
            <person name="Bera J."/>
            <person name="Fadrosh D."/>
            <person name="Jin S."/>
            <person name="Johri S."/>
            <person name="Kim M."/>
            <person name="Overton L."/>
            <person name="Reardon M."/>
            <person name="Tsitrin T."/>
            <person name="Vuong H."/>
            <person name="Weaver B."/>
            <person name="Ciecko A."/>
            <person name="Tallon L."/>
            <person name="Jackson J."/>
            <person name="Pai G."/>
            <person name="Aken S.V."/>
            <person name="Utterback T."/>
            <person name="Reidmuller S."/>
            <person name="Feldblyum T."/>
            <person name="Hsiao J."/>
            <person name="Zismann V."/>
            <person name="Iobst S."/>
            <person name="de Vazeille A.R."/>
            <person name="Buell C.R."/>
            <person name="Ying K."/>
            <person name="Li Y."/>
            <person name="Lu T."/>
            <person name="Huang Y."/>
            <person name="Zhao Q."/>
            <person name="Feng Q."/>
            <person name="Zhang L."/>
            <person name="Zhu J."/>
            <person name="Weng Q."/>
            <person name="Mu J."/>
            <person name="Lu Y."/>
            <person name="Fan D."/>
            <person name="Liu Y."/>
            <person name="Guan J."/>
            <person name="Zhang Y."/>
            <person name="Yu S."/>
            <person name="Liu X."/>
            <person name="Zhang Y."/>
            <person name="Hong G."/>
            <person name="Han B."/>
            <person name="Choisne N."/>
            <person name="Demange N."/>
            <person name="Orjeda G."/>
            <person name="Samain S."/>
            <person name="Cattolico L."/>
            <person name="Pelletier E."/>
            <person name="Couloux A."/>
            <person name="Segurens B."/>
            <person name="Wincker P."/>
            <person name="D'Hont A."/>
            <person name="Scarpelli C."/>
            <person name="Weissenbach J."/>
            <person name="Salanoubat M."/>
            <person name="Quetier F."/>
            <person name="Yu Y."/>
            <person name="Kim H.R."/>
            <person name="Rambo T."/>
            <person name="Currie J."/>
            <person name="Collura K."/>
            <person name="Luo M."/>
            <person name="Yang T."/>
            <person name="Ammiraju J.S.S."/>
            <person name="Engler F."/>
            <person name="Soderlund C."/>
            <person name="Wing R.A."/>
            <person name="Palmer L.E."/>
            <person name="de la Bastide M."/>
            <person name="Spiegel L."/>
            <person name="Nascimento L."/>
            <person name="Zutavern T."/>
            <person name="O'Shaughnessy A."/>
            <person name="Dike S."/>
            <person name="Dedhia N."/>
            <person name="Preston R."/>
            <person name="Balija V."/>
            <person name="McCombie W.R."/>
            <person name="Chow T."/>
            <person name="Chen H."/>
            <person name="Chung M."/>
            <person name="Chen C."/>
            <person name="Shaw J."/>
            <person name="Wu H."/>
            <person name="Hsiao K."/>
            <person name="Chao Y."/>
            <person name="Chu M."/>
            <person name="Cheng C."/>
            <person name="Hour A."/>
            <person name="Lee P."/>
            <person name="Lin S."/>
            <person name="Lin Y."/>
            <person name="Liou J."/>
            <person name="Liu S."/>
            <person name="Hsing Y."/>
            <person name="Raghuvanshi S."/>
            <person name="Mohanty A."/>
            <person name="Bharti A.K."/>
            <person name="Gaur A."/>
            <person name="Gupta V."/>
            <person name="Kumar D."/>
            <person name="Ravi V."/>
            <person name="Vij S."/>
            <person name="Kapur A."/>
            <person name="Khurana P."/>
            <person name="Khurana P."/>
            <person name="Khurana J.P."/>
            <person name="Tyagi A.K."/>
            <person name="Gaikwad K."/>
            <person name="Singh A."/>
            <person name="Dalal V."/>
            <person name="Srivastava S."/>
            <person name="Dixit A."/>
            <person name="Pal A.K."/>
            <person name="Ghazi I.A."/>
            <person name="Yadav M."/>
            <person name="Pandit A."/>
            <person name="Bhargava A."/>
            <person name="Sureshbabu K."/>
            <person name="Batra K."/>
            <person name="Sharma T.R."/>
            <person name="Mohapatra T."/>
            <person name="Singh N.K."/>
            <person name="Messing J."/>
            <person name="Nelson A.B."/>
            <person name="Fuks G."/>
            <person name="Kavchok S."/>
            <person name="Keizer G."/>
            <person name="Linton E."/>
            <person name="Llaca V."/>
            <person name="Song R."/>
            <person name="Tanyolac B."/>
            <person name="Young S."/>
            <person name="Ho-Il K."/>
            <person name="Hahn J.H."/>
            <person name="Sangsakoo G."/>
            <person name="Vanavichit A."/>
            <person name="de Mattos Luiz.A.T."/>
            <person name="Zimmer P.D."/>
            <person name="Malone G."/>
            <person name="Dellagostin O."/>
            <person name="de Oliveira A.C."/>
            <person name="Bevan M."/>
            <person name="Bancroft I."/>
            <person name="Minx P."/>
            <person name="Cordum H."/>
            <person name="Wilson R."/>
            <person name="Cheng Z."/>
            <person name="Jin W."/>
            <person name="Jiang J."/>
            <person name="Leong S.A."/>
            <person name="Iwama H."/>
            <person name="Gojobori T."/>
            <person name="Itoh T."/>
            <person name="Niimura Y."/>
            <person name="Fujii Y."/>
            <person name="Habara T."/>
            <person name="Sakai H."/>
            <person name="Sato Y."/>
            <person name="Wilson G."/>
            <person name="Kumar K."/>
            <person name="McCouch S."/>
            <person name="Juretic N."/>
            <person name="Hoen D."/>
            <person name="Wright S."/>
            <person name="Bruskiewich R."/>
            <person name="Bureau T."/>
            <person name="Miyao A."/>
            <person name="Hirochika H."/>
            <person name="Nishikawa T."/>
            <person name="Kadowaki K."/>
            <person name="Sugiura M."/>
            <person name="Burr B."/>
            <person name="Sasaki T."/>
        </authorList>
    </citation>
    <scope>NUCLEOTIDE SEQUENCE [LARGE SCALE GENOMIC DNA]</scope>
    <source>
        <strain evidence="3">cv. Nipponbare</strain>
    </source>
</reference>
<protein>
    <submittedName>
        <fullName evidence="2">Os02g0603033 protein</fullName>
    </submittedName>
</protein>
<feature type="non-terminal residue" evidence="2">
    <location>
        <position position="1"/>
    </location>
</feature>
<sequence>RRGAARGEAPEDGRGGLRAVAPPAAGARGLWRRSRVGRRRRWRRRERGGEVEVDEHDVAGVLDEDVLRLEVAVHDAEAVEVLEREHQLRGVEPYRGDGEHPPGLAAPQRVQVAAGAPVDGEPDDAVRGHDAAEGGEQRVAEREQHVPLEPDPPVPVAARTAGDLRALVPRRGAGDGLERHGILVRRRRHRRGGAAGGHDVEDDAPGAAAEHGEGLEVGEAQLRRQRQRRQRRRHAHHGRAIARSAREEEATRTILIIFGGFEV</sequence>
<gene>
    <name evidence="2" type="ordered locus">Os02g0603033</name>
    <name evidence="2" type="ORF">OSNPB_020603033</name>
</gene>
<feature type="region of interest" description="Disordered" evidence="1">
    <location>
        <begin position="188"/>
        <end position="245"/>
    </location>
</feature>
<feature type="region of interest" description="Disordered" evidence="1">
    <location>
        <begin position="113"/>
        <end position="155"/>
    </location>
</feature>
<organism evidence="2 3">
    <name type="scientific">Oryza sativa subsp. japonica</name>
    <name type="common">Rice</name>
    <dbReference type="NCBI Taxonomy" id="39947"/>
    <lineage>
        <taxon>Eukaryota</taxon>
        <taxon>Viridiplantae</taxon>
        <taxon>Streptophyta</taxon>
        <taxon>Embryophyta</taxon>
        <taxon>Tracheophyta</taxon>
        <taxon>Spermatophyta</taxon>
        <taxon>Magnoliopsida</taxon>
        <taxon>Liliopsida</taxon>
        <taxon>Poales</taxon>
        <taxon>Poaceae</taxon>
        <taxon>BOP clade</taxon>
        <taxon>Oryzoideae</taxon>
        <taxon>Oryzeae</taxon>
        <taxon>Oryzinae</taxon>
        <taxon>Oryza</taxon>
        <taxon>Oryza sativa</taxon>
    </lineage>
</organism>
<evidence type="ECO:0000313" key="3">
    <source>
        <dbReference type="Proteomes" id="UP000059680"/>
    </source>
</evidence>
<dbReference type="Gramene" id="Os02t0603033-00">
    <property type="protein sequence ID" value="Os02t0603033-00"/>
    <property type="gene ID" value="Os02g0603033"/>
</dbReference>
<evidence type="ECO:0000313" key="2">
    <source>
        <dbReference type="EMBL" id="BAS79635.1"/>
    </source>
</evidence>
<dbReference type="EMBL" id="AP014958">
    <property type="protein sequence ID" value="BAS79635.1"/>
    <property type="molecule type" value="Genomic_DNA"/>
</dbReference>
<feature type="compositionally biased region" description="Basic and acidic residues" evidence="1">
    <location>
        <begin position="124"/>
        <end position="148"/>
    </location>
</feature>
<accession>A0A0P0VLD2</accession>
<reference evidence="2 3" key="3">
    <citation type="journal article" date="2013" name="Rice">
        <title>Improvement of the Oryza sativa Nipponbare reference genome using next generation sequence and optical map data.</title>
        <authorList>
            <person name="Kawahara Y."/>
            <person name="de la Bastide M."/>
            <person name="Hamilton J.P."/>
            <person name="Kanamori H."/>
            <person name="McCombie W.R."/>
            <person name="Ouyang S."/>
            <person name="Schwartz D.C."/>
            <person name="Tanaka T."/>
            <person name="Wu J."/>
            <person name="Zhou S."/>
            <person name="Childs K.L."/>
            <person name="Davidson R.M."/>
            <person name="Lin H."/>
            <person name="Quesada-Ocampo L."/>
            <person name="Vaillancourt B."/>
            <person name="Sakai H."/>
            <person name="Lee S.S."/>
            <person name="Kim J."/>
            <person name="Numa H."/>
            <person name="Itoh T."/>
            <person name="Buell C.R."/>
            <person name="Matsumoto T."/>
        </authorList>
    </citation>
    <scope>NUCLEOTIDE SEQUENCE [LARGE SCALE GENOMIC DNA]</scope>
    <source>
        <strain evidence="3">cv. Nipponbare</strain>
    </source>
</reference>
<reference evidence="2 3" key="2">
    <citation type="journal article" date="2013" name="Plant Cell Physiol.">
        <title>Rice Annotation Project Database (RAP-DB): an integrative and interactive database for rice genomics.</title>
        <authorList>
            <person name="Sakai H."/>
            <person name="Lee S.S."/>
            <person name="Tanaka T."/>
            <person name="Numa H."/>
            <person name="Kim J."/>
            <person name="Kawahara Y."/>
            <person name="Wakimoto H."/>
            <person name="Yang C.C."/>
            <person name="Iwamoto M."/>
            <person name="Abe T."/>
            <person name="Yamada Y."/>
            <person name="Muto A."/>
            <person name="Inokuchi H."/>
            <person name="Ikemura T."/>
            <person name="Matsumoto T."/>
            <person name="Sasaki T."/>
            <person name="Itoh T."/>
        </authorList>
    </citation>
    <scope>NUCLEOTIDE SEQUENCE [LARGE SCALE GENOMIC DNA]</scope>
    <source>
        <strain evidence="3">cv. Nipponbare</strain>
    </source>
</reference>
<proteinExistence type="predicted"/>
<name>A0A0P0VLD2_ORYSJ</name>
<dbReference type="InParanoid" id="A0A0P0VLD2"/>
<feature type="region of interest" description="Disordered" evidence="1">
    <location>
        <begin position="1"/>
        <end position="28"/>
    </location>
</feature>
<dbReference type="AlphaFoldDB" id="A0A0P0VLD2"/>
<dbReference type="Proteomes" id="UP000059680">
    <property type="component" value="Chromosome 2"/>
</dbReference>
<keyword evidence="3" id="KW-1185">Reference proteome</keyword>
<dbReference type="PaxDb" id="39947-A0A0P0VLD2"/>
<evidence type="ECO:0000256" key="1">
    <source>
        <dbReference type="SAM" id="MobiDB-lite"/>
    </source>
</evidence>
<feature type="compositionally biased region" description="Basic residues" evidence="1">
    <location>
        <begin position="223"/>
        <end position="240"/>
    </location>
</feature>